<protein>
    <recommendedName>
        <fullName evidence="3">DNA methylase N-4/N-6 domain-containing protein</fullName>
    </recommendedName>
</protein>
<dbReference type="Pfam" id="PF01555">
    <property type="entry name" value="N6_N4_Mtase"/>
    <property type="match status" value="1"/>
</dbReference>
<dbReference type="InterPro" id="IPR029063">
    <property type="entry name" value="SAM-dependent_MTases_sf"/>
</dbReference>
<dbReference type="GO" id="GO:0032259">
    <property type="term" value="P:methylation"/>
    <property type="evidence" value="ECO:0007669"/>
    <property type="project" value="UniProtKB-KW"/>
</dbReference>
<dbReference type="SUPFAM" id="SSF53335">
    <property type="entry name" value="S-adenosyl-L-methionine-dependent methyltransferases"/>
    <property type="match status" value="1"/>
</dbReference>
<dbReference type="Gene3D" id="3.40.50.150">
    <property type="entry name" value="Vaccinia Virus protein VP39"/>
    <property type="match status" value="2"/>
</dbReference>
<evidence type="ECO:0000256" key="2">
    <source>
        <dbReference type="ARBA" id="ARBA00022679"/>
    </source>
</evidence>
<dbReference type="GO" id="GO:0008170">
    <property type="term" value="F:N-methyltransferase activity"/>
    <property type="evidence" value="ECO:0007669"/>
    <property type="project" value="InterPro"/>
</dbReference>
<keyword evidence="1" id="KW-0489">Methyltransferase</keyword>
<dbReference type="PRINTS" id="PR00508">
    <property type="entry name" value="S21N4MTFRASE"/>
</dbReference>
<dbReference type="InterPro" id="IPR002941">
    <property type="entry name" value="DNA_methylase_N4/N6"/>
</dbReference>
<accession>A0A9E8V9C9</accession>
<gene>
    <name evidence="4" type="ORF">FHOMOCKG_00001</name>
</gene>
<dbReference type="InterPro" id="IPR001091">
    <property type="entry name" value="RM_Methyltransferase"/>
</dbReference>
<feature type="domain" description="DNA methylase N-4/N-6" evidence="3">
    <location>
        <begin position="155"/>
        <end position="217"/>
    </location>
</feature>
<keyword evidence="5" id="KW-1185">Reference proteome</keyword>
<dbReference type="PANTHER" id="PTHR13370:SF3">
    <property type="entry name" value="TRNA (GUANINE(10)-N2)-METHYLTRANSFERASE HOMOLOG"/>
    <property type="match status" value="1"/>
</dbReference>
<evidence type="ECO:0000256" key="1">
    <source>
        <dbReference type="ARBA" id="ARBA00022603"/>
    </source>
</evidence>
<organism evidence="4 5">
    <name type="scientific">Methanophagales virus GBV302</name>
    <dbReference type="NCBI Taxonomy" id="2999281"/>
    <lineage>
        <taxon>Viruses</taxon>
        <taxon>Duplodnaviria</taxon>
        <taxon>Heunggongvirae</taxon>
        <taxon>Uroviricota</taxon>
        <taxon>Caudoviricetes</taxon>
        <taxon>Nakonvirales</taxon>
        <taxon>Ekchuahviridae</taxon>
        <taxon>Kukulkanvirus</taxon>
        <taxon>Kukulkanvirus mexicoense</taxon>
    </lineage>
</organism>
<reference evidence="4 5" key="1">
    <citation type="submission" date="2022-10" db="EMBL/GenBank/DDBJ databases">
        <title>Evolutionary Diversification of Methanotrophic Ca. Methanophagales (ANME-1) and Their Expansive Virome.</title>
        <authorList>
            <person name="Laso-Perez R."/>
            <person name="Wu F."/>
            <person name="Cremiere A."/>
            <person name="Speth D.R."/>
            <person name="Magyar J.S."/>
            <person name="Krupovic M."/>
            <person name="Orphan V.J."/>
        </authorList>
    </citation>
    <scope>NUCLEOTIDE SEQUENCE [LARGE SCALE GENOMIC DNA]</scope>
</reference>
<dbReference type="EMBL" id="OP880253">
    <property type="protein sequence ID" value="WAE39529.1"/>
    <property type="molecule type" value="Genomic_DNA"/>
</dbReference>
<dbReference type="GO" id="GO:0003677">
    <property type="term" value="F:DNA binding"/>
    <property type="evidence" value="ECO:0007669"/>
    <property type="project" value="InterPro"/>
</dbReference>
<keyword evidence="2" id="KW-0808">Transferase</keyword>
<dbReference type="PANTHER" id="PTHR13370">
    <property type="entry name" value="RNA METHYLASE-RELATED"/>
    <property type="match status" value="1"/>
</dbReference>
<evidence type="ECO:0000259" key="3">
    <source>
        <dbReference type="Pfam" id="PF01555"/>
    </source>
</evidence>
<proteinExistence type="predicted"/>
<evidence type="ECO:0000313" key="4">
    <source>
        <dbReference type="EMBL" id="WAE39529.1"/>
    </source>
</evidence>
<evidence type="ECO:0000313" key="5">
    <source>
        <dbReference type="Proteomes" id="UP001156237"/>
    </source>
</evidence>
<name>A0A9E8V9C9_9CAUD</name>
<sequence>MDWRELQRKLIESKYHYFHTDNGILLCGDCIEILKTLPDKSVDLTLTDPPYALGKEYDTYEDTEENLKSIIKEFMPQALRVSKVMLLTCGLTNISLYPPPRWILAWIYKTTNSRGKWGFAQWQPILAYGVDPYLREGLGARSDVIEATGLDNQSYDHPCPKPLKFWERLLLRGSPKEGEIVLDPFGGTGVTAVACEKYNRRWIAIEISEKYCEITQERVLGRDKNQRSLEEFWEWNL</sequence>
<dbReference type="Proteomes" id="UP001156237">
    <property type="component" value="Segment"/>
</dbReference>